<protein>
    <submittedName>
        <fullName evidence="3 4">Acetyltransferase</fullName>
    </submittedName>
</protein>
<dbReference type="Proteomes" id="UP000288943">
    <property type="component" value="Chromosome"/>
</dbReference>
<dbReference type="Proteomes" id="UP001527202">
    <property type="component" value="Unassembled WGS sequence"/>
</dbReference>
<name>A0A410WX96_9BACL</name>
<organism evidence="4 5">
    <name type="scientific">Paenibacillus chitinolyticus</name>
    <dbReference type="NCBI Taxonomy" id="79263"/>
    <lineage>
        <taxon>Bacteria</taxon>
        <taxon>Bacillati</taxon>
        <taxon>Bacillota</taxon>
        <taxon>Bacilli</taxon>
        <taxon>Bacillales</taxon>
        <taxon>Paenibacillaceae</taxon>
        <taxon>Paenibacillus</taxon>
    </lineage>
</organism>
<evidence type="ECO:0000313" key="5">
    <source>
        <dbReference type="Proteomes" id="UP000288943"/>
    </source>
</evidence>
<evidence type="ECO:0000313" key="6">
    <source>
        <dbReference type="Proteomes" id="UP001527202"/>
    </source>
</evidence>
<dbReference type="PRINTS" id="PR01543">
    <property type="entry name" value="ANATRNSFRASE"/>
</dbReference>
<dbReference type="Pfam" id="PF00797">
    <property type="entry name" value="Acetyltransf_2"/>
    <property type="match status" value="1"/>
</dbReference>
<keyword evidence="4" id="KW-0808">Transferase</keyword>
<dbReference type="EMBL" id="JAMDMJ010000029">
    <property type="protein sequence ID" value="MCY9598423.1"/>
    <property type="molecule type" value="Genomic_DNA"/>
</dbReference>
<proteinExistence type="inferred from homology"/>
<dbReference type="InterPro" id="IPR038765">
    <property type="entry name" value="Papain-like_cys_pep_sf"/>
</dbReference>
<dbReference type="InterPro" id="IPR001447">
    <property type="entry name" value="Arylamine_N-AcTrfase"/>
</dbReference>
<evidence type="ECO:0000313" key="4">
    <source>
        <dbReference type="EMBL" id="QAV18963.1"/>
    </source>
</evidence>
<dbReference type="EMBL" id="CP026520">
    <property type="protein sequence ID" value="QAV18963.1"/>
    <property type="molecule type" value="Genomic_DNA"/>
</dbReference>
<accession>A0A410WX96</accession>
<dbReference type="AlphaFoldDB" id="A0A410WX96"/>
<reference evidence="4 5" key="1">
    <citation type="submission" date="2018-01" db="EMBL/GenBank/DDBJ databases">
        <title>The whole genome sequencing and assembly of Paenibacillus chitinolyticus KCCM 41400 strain.</title>
        <authorList>
            <person name="Kim J.-Y."/>
            <person name="Park M.-K."/>
            <person name="Lee Y.-J."/>
            <person name="Yi H."/>
            <person name="Bahn Y.-S."/>
            <person name="Kim J.F."/>
            <person name="Lee D.-W."/>
        </authorList>
    </citation>
    <scope>NUCLEOTIDE SEQUENCE [LARGE SCALE GENOMIC DNA]</scope>
    <source>
        <strain evidence="4 5">KCCM 41400</strain>
    </source>
</reference>
<reference evidence="3 6" key="2">
    <citation type="submission" date="2022-05" db="EMBL/GenBank/DDBJ databases">
        <title>Genome Sequencing of Bee-Associated Microbes.</title>
        <authorList>
            <person name="Dunlap C."/>
        </authorList>
    </citation>
    <scope>NUCLEOTIDE SEQUENCE [LARGE SCALE GENOMIC DNA]</scope>
    <source>
        <strain evidence="3 6">NRRL B-23120</strain>
    </source>
</reference>
<dbReference type="OrthoDB" id="7181050at2"/>
<evidence type="ECO:0000256" key="2">
    <source>
        <dbReference type="RuleBase" id="RU003452"/>
    </source>
</evidence>
<dbReference type="GeneID" id="95376172"/>
<dbReference type="Gene3D" id="3.30.2140.20">
    <property type="match status" value="1"/>
</dbReference>
<dbReference type="RefSeq" id="WP_042225651.1">
    <property type="nucleotide sequence ID" value="NZ_CP026520.1"/>
</dbReference>
<dbReference type="InterPro" id="IPR053710">
    <property type="entry name" value="Arylamine_NAT_domain_sf"/>
</dbReference>
<comment type="similarity">
    <text evidence="1 2">Belongs to the arylamine N-acetyltransferase family.</text>
</comment>
<gene>
    <name evidence="3" type="ORF">M5X16_21985</name>
    <name evidence="4" type="ORF">PC41400_15260</name>
</gene>
<evidence type="ECO:0000313" key="3">
    <source>
        <dbReference type="EMBL" id="MCY9598423.1"/>
    </source>
</evidence>
<dbReference type="PANTHER" id="PTHR11786:SF0">
    <property type="entry name" value="ARYLAMINE N-ACETYLTRANSFERASE 4-RELATED"/>
    <property type="match status" value="1"/>
</dbReference>
<keyword evidence="6" id="KW-1185">Reference proteome</keyword>
<dbReference type="SUPFAM" id="SSF54001">
    <property type="entry name" value="Cysteine proteinases"/>
    <property type="match status" value="1"/>
</dbReference>
<dbReference type="PANTHER" id="PTHR11786">
    <property type="entry name" value="N-HYDROXYARYLAMINE O-ACETYLTRANSFERASE"/>
    <property type="match status" value="1"/>
</dbReference>
<dbReference type="KEGG" id="pchi:PC41400_15260"/>
<sequence>MNVEAYLKRMDTNRPAKPDLAALTELQLRHMLHVPFENLDVIRQVPITLDVASFYEKVIGRRRGGFCYELNGLFSTLLKELGFSVRLIAATVAKPDGTWGMPESHATILAELDRSYLVDVGFGDSARSPVPLDGTPVEDVSGVYRAAKVPEADGLYDLQRAGEDGDWNALYRFSAAPRSLGSFAEACTFNQTSPESHFTQKLLATKATATGRVTISGDQLIETDGDVKSRQPLAPEELEKTLNSRLGLFV</sequence>
<evidence type="ECO:0000256" key="1">
    <source>
        <dbReference type="ARBA" id="ARBA00006547"/>
    </source>
</evidence>
<dbReference type="GO" id="GO:0016407">
    <property type="term" value="F:acetyltransferase activity"/>
    <property type="evidence" value="ECO:0007669"/>
    <property type="project" value="InterPro"/>
</dbReference>